<keyword evidence="9" id="KW-0496">Mitochondrion</keyword>
<evidence type="ECO:0000256" key="11">
    <source>
        <dbReference type="ARBA" id="ARBA00048778"/>
    </source>
</evidence>
<evidence type="ECO:0000256" key="5">
    <source>
        <dbReference type="ARBA" id="ARBA00022792"/>
    </source>
</evidence>
<dbReference type="EMBL" id="CAJPDQ010000002">
    <property type="protein sequence ID" value="CAF9905267.1"/>
    <property type="molecule type" value="Genomic_DNA"/>
</dbReference>
<keyword evidence="5" id="KW-0999">Mitochondrion inner membrane</keyword>
<evidence type="ECO:0000256" key="7">
    <source>
        <dbReference type="ARBA" id="ARBA00022840"/>
    </source>
</evidence>
<feature type="domain" description="AAA+ ATPase" evidence="15">
    <location>
        <begin position="298"/>
        <end position="451"/>
    </location>
</feature>
<dbReference type="PANTHER" id="PTHR23070">
    <property type="entry name" value="BCS1 AAA-TYPE ATPASE"/>
    <property type="match status" value="1"/>
</dbReference>
<reference evidence="17" key="1">
    <citation type="submission" date="2021-03" db="EMBL/GenBank/DDBJ databases">
        <authorList>
            <person name="Tagirdzhanova G."/>
        </authorList>
    </citation>
    <scope>NUCLEOTIDE SEQUENCE</scope>
</reference>
<keyword evidence="6" id="KW-0378">Hydrolase</keyword>
<dbReference type="SUPFAM" id="SSF52540">
    <property type="entry name" value="P-loop containing nucleoside triphosphate hydrolases"/>
    <property type="match status" value="1"/>
</dbReference>
<dbReference type="Pfam" id="PF25426">
    <property type="entry name" value="AAA_lid_BCS1"/>
    <property type="match status" value="1"/>
</dbReference>
<comment type="catalytic activity">
    <reaction evidence="11">
        <text>ATP + H2O = ADP + phosphate + H(+)</text>
        <dbReference type="Rhea" id="RHEA:13065"/>
        <dbReference type="ChEBI" id="CHEBI:15377"/>
        <dbReference type="ChEBI" id="CHEBI:15378"/>
        <dbReference type="ChEBI" id="CHEBI:30616"/>
        <dbReference type="ChEBI" id="CHEBI:43474"/>
        <dbReference type="ChEBI" id="CHEBI:456216"/>
    </reaction>
    <physiologicalReaction direction="left-to-right" evidence="11">
        <dbReference type="Rhea" id="RHEA:13066"/>
    </physiologicalReaction>
</comment>
<accession>A0A8H3EJN9</accession>
<evidence type="ECO:0000256" key="14">
    <source>
        <dbReference type="SAM" id="Phobius"/>
    </source>
</evidence>
<dbReference type="AlphaFoldDB" id="A0A8H3EJN9"/>
<keyword evidence="3 14" id="KW-0812">Transmembrane</keyword>
<dbReference type="SMART" id="SM00382">
    <property type="entry name" value="AAA"/>
    <property type="match status" value="1"/>
</dbReference>
<keyword evidence="7 12" id="KW-0067">ATP-binding</keyword>
<gene>
    <name evidence="17" type="ORF">GOMPHAMPRED_003097</name>
</gene>
<dbReference type="Proteomes" id="UP000664169">
    <property type="component" value="Unassembled WGS sequence"/>
</dbReference>
<dbReference type="Gene3D" id="3.40.50.300">
    <property type="entry name" value="P-loop containing nucleotide triphosphate hydrolases"/>
    <property type="match status" value="1"/>
</dbReference>
<comment type="subcellular location">
    <subcellularLocation>
        <location evidence="1">Mitochondrion inner membrane</location>
        <topology evidence="1">Single-pass membrane protein</topology>
    </subcellularLocation>
</comment>
<feature type="region of interest" description="Disordered" evidence="13">
    <location>
        <begin position="374"/>
        <end position="398"/>
    </location>
</feature>
<evidence type="ECO:0000256" key="13">
    <source>
        <dbReference type="SAM" id="MobiDB-lite"/>
    </source>
</evidence>
<evidence type="ECO:0000259" key="15">
    <source>
        <dbReference type="SMART" id="SM00382"/>
    </source>
</evidence>
<evidence type="ECO:0000256" key="9">
    <source>
        <dbReference type="ARBA" id="ARBA00023128"/>
    </source>
</evidence>
<evidence type="ECO:0000256" key="3">
    <source>
        <dbReference type="ARBA" id="ARBA00022692"/>
    </source>
</evidence>
<feature type="transmembrane region" description="Helical" evidence="14">
    <location>
        <begin position="71"/>
        <end position="89"/>
    </location>
</feature>
<evidence type="ECO:0000313" key="18">
    <source>
        <dbReference type="Proteomes" id="UP000664169"/>
    </source>
</evidence>
<evidence type="ECO:0000313" key="17">
    <source>
        <dbReference type="EMBL" id="CAF9905267.1"/>
    </source>
</evidence>
<dbReference type="InterPro" id="IPR014851">
    <property type="entry name" value="BCS1_N"/>
</dbReference>
<evidence type="ECO:0000256" key="1">
    <source>
        <dbReference type="ARBA" id="ARBA00004434"/>
    </source>
</evidence>
<dbReference type="GO" id="GO:0016887">
    <property type="term" value="F:ATP hydrolysis activity"/>
    <property type="evidence" value="ECO:0007669"/>
    <property type="project" value="InterPro"/>
</dbReference>
<evidence type="ECO:0000256" key="4">
    <source>
        <dbReference type="ARBA" id="ARBA00022741"/>
    </source>
</evidence>
<keyword evidence="4 12" id="KW-0547">Nucleotide-binding</keyword>
<dbReference type="Pfam" id="PF00004">
    <property type="entry name" value="AAA"/>
    <property type="match status" value="1"/>
</dbReference>
<keyword evidence="8 14" id="KW-1133">Transmembrane helix</keyword>
<keyword evidence="18" id="KW-1185">Reference proteome</keyword>
<evidence type="ECO:0000256" key="10">
    <source>
        <dbReference type="ARBA" id="ARBA00023136"/>
    </source>
</evidence>
<dbReference type="GO" id="GO:0005743">
    <property type="term" value="C:mitochondrial inner membrane"/>
    <property type="evidence" value="ECO:0007669"/>
    <property type="project" value="UniProtKB-SubCell"/>
</dbReference>
<dbReference type="Pfam" id="PF08740">
    <property type="entry name" value="BCS1_N"/>
    <property type="match status" value="1"/>
</dbReference>
<dbReference type="InterPro" id="IPR003593">
    <property type="entry name" value="AAA+_ATPase"/>
</dbReference>
<dbReference type="SMART" id="SM01024">
    <property type="entry name" value="BCS1_N"/>
    <property type="match status" value="1"/>
</dbReference>
<evidence type="ECO:0000259" key="16">
    <source>
        <dbReference type="SMART" id="SM01024"/>
    </source>
</evidence>
<dbReference type="InterPro" id="IPR050747">
    <property type="entry name" value="Mitochondrial_chaperone_BCS1"/>
</dbReference>
<dbReference type="InterPro" id="IPR003959">
    <property type="entry name" value="ATPase_AAA_core"/>
</dbReference>
<evidence type="ECO:0000256" key="8">
    <source>
        <dbReference type="ARBA" id="ARBA00022989"/>
    </source>
</evidence>
<comment type="caution">
    <text evidence="17">The sequence shown here is derived from an EMBL/GenBank/DDBJ whole genome shotgun (WGS) entry which is preliminary data.</text>
</comment>
<feature type="domain" description="BCS1 N-terminal" evidence="16">
    <location>
        <begin position="75"/>
        <end position="265"/>
    </location>
</feature>
<dbReference type="InterPro" id="IPR003960">
    <property type="entry name" value="ATPase_AAA_CS"/>
</dbReference>
<feature type="compositionally biased region" description="Polar residues" evidence="13">
    <location>
        <begin position="573"/>
        <end position="582"/>
    </location>
</feature>
<proteinExistence type="inferred from homology"/>
<evidence type="ECO:0000256" key="6">
    <source>
        <dbReference type="ARBA" id="ARBA00022801"/>
    </source>
</evidence>
<sequence>MRKHSSDNFMAGILDSLAQTSKGSSANSSANSSAPTMSAAQILPRMLDFVLPGYGFISNSILDFLGLDINLLLYAVLGFVMLIQLRRVFDSATDMLLDRCTYSFTFDSESSMYKQFTDWASKVGIGLGARSVRIDIKDPDINSLLSLKDFNPLSNDAIRSLPRKLEILPAYQGHWFWYKGRPYRFAHGKREKKEGNDIIEATLSCISLSSQPLTNLFADILSVAHQEEISKTYIFWPANKQRRASEWHRPWKHIGTRQSRPIRTVILDRALKSKVLWDIAEFLDKDTASWYSDRGLPYRRGYLFVGPPGTGKTSLSFAIAGVFQLDIYVLSLQDISISENDLMALFNSLPSRCVVVLEDIDSAGIKNRGTITKLKTTNESSSATRSSGRKSNENDEDEGHISLSGLLNVIDGIASKEGRILVMTTNALESLDPALIRPGRIDLTIEFQLLSKQDAWDLFDIMYQKKPSNNVQPQSEKESSLSEELAAQFAEHIPNKVFSPAEVQGYLLTHKHDPEAAVKGVQAWIEETLEKKRLDEEKRKEAEEAKKTASEELEKSEAKESTSTTANEKTEGNIVSKTKTGS</sequence>
<dbReference type="InterPro" id="IPR027417">
    <property type="entry name" value="P-loop_NTPase"/>
</dbReference>
<dbReference type="PROSITE" id="PS00674">
    <property type="entry name" value="AAA"/>
    <property type="match status" value="1"/>
</dbReference>
<dbReference type="InterPro" id="IPR057495">
    <property type="entry name" value="AAA_lid_BCS1"/>
</dbReference>
<evidence type="ECO:0000256" key="12">
    <source>
        <dbReference type="RuleBase" id="RU003651"/>
    </source>
</evidence>
<feature type="region of interest" description="Disordered" evidence="13">
    <location>
        <begin position="530"/>
        <end position="582"/>
    </location>
</feature>
<keyword evidence="10 14" id="KW-0472">Membrane</keyword>
<comment type="similarity">
    <text evidence="2">Belongs to the AAA ATPase family. BCS1 subfamily.</text>
</comment>
<organism evidence="17 18">
    <name type="scientific">Gomphillus americanus</name>
    <dbReference type="NCBI Taxonomy" id="1940652"/>
    <lineage>
        <taxon>Eukaryota</taxon>
        <taxon>Fungi</taxon>
        <taxon>Dikarya</taxon>
        <taxon>Ascomycota</taxon>
        <taxon>Pezizomycotina</taxon>
        <taxon>Lecanoromycetes</taxon>
        <taxon>OSLEUM clade</taxon>
        <taxon>Ostropomycetidae</taxon>
        <taxon>Ostropales</taxon>
        <taxon>Graphidaceae</taxon>
        <taxon>Gomphilloideae</taxon>
        <taxon>Gomphillus</taxon>
    </lineage>
</organism>
<name>A0A8H3EJN9_9LECA</name>
<evidence type="ECO:0000256" key="2">
    <source>
        <dbReference type="ARBA" id="ARBA00007448"/>
    </source>
</evidence>
<feature type="compositionally biased region" description="Basic and acidic residues" evidence="13">
    <location>
        <begin position="530"/>
        <end position="560"/>
    </location>
</feature>
<dbReference type="GO" id="GO:0005524">
    <property type="term" value="F:ATP binding"/>
    <property type="evidence" value="ECO:0007669"/>
    <property type="project" value="UniProtKB-KW"/>
</dbReference>
<dbReference type="OrthoDB" id="10251412at2759"/>
<protein>
    <submittedName>
        <fullName evidence="17">Uncharacterized protein</fullName>
    </submittedName>
</protein>